<dbReference type="EMBL" id="EU555382">
    <property type="protein sequence ID" value="ACD80123.1"/>
    <property type="molecule type" value="Genomic_DNA"/>
</dbReference>
<organism evidence="2">
    <name type="scientific">Sebastes schlegelii</name>
    <name type="common">Korean rockfish</name>
    <dbReference type="NCBI Taxonomy" id="214486"/>
    <lineage>
        <taxon>Eukaryota</taxon>
        <taxon>Metazoa</taxon>
        <taxon>Chordata</taxon>
        <taxon>Craniata</taxon>
        <taxon>Vertebrata</taxon>
        <taxon>Euteleostomi</taxon>
        <taxon>Actinopterygii</taxon>
        <taxon>Neopterygii</taxon>
        <taxon>Teleostei</taxon>
        <taxon>Neoteleostei</taxon>
        <taxon>Acanthomorphata</taxon>
        <taxon>Eupercaria</taxon>
        <taxon>Perciformes</taxon>
        <taxon>Scorpaenoidei</taxon>
        <taxon>Sebastidae</taxon>
        <taxon>Sebastinae</taxon>
        <taxon>Sebastes</taxon>
    </lineage>
</organism>
<proteinExistence type="evidence at transcript level"/>
<evidence type="ECO:0000256" key="1">
    <source>
        <dbReference type="SAM" id="SignalP"/>
    </source>
</evidence>
<protein>
    <submittedName>
        <fullName evidence="2">Hepcidin type II</fullName>
    </submittedName>
</protein>
<evidence type="ECO:0000313" key="2">
    <source>
        <dbReference type="EMBL" id="ACD80121.1"/>
    </source>
</evidence>
<dbReference type="AlphaFoldDB" id="C1IDZ9"/>
<reference evidence="2" key="1">
    <citation type="journal article" date="2008" name="Mol. Cell. Biochem.">
        <title>Identification and molecular characterization of two hepcidin genes from black rockfish (Sebastes schlegelii).</title>
        <authorList>
            <person name="Kim Y.O."/>
            <person name="Park E.M."/>
            <person name="Nam B.H."/>
            <person name="Kong H.J."/>
            <person name="Kim W.J."/>
            <person name="Lee S.J."/>
        </authorList>
    </citation>
    <scope>NUCLEOTIDE SEQUENCE</scope>
</reference>
<feature type="chain" id="PRO_5007646675" evidence="1">
    <location>
        <begin position="25"/>
        <end position="88"/>
    </location>
</feature>
<reference evidence="2" key="2">
    <citation type="submission" date="2008-03" db="EMBL/GenBank/DDBJ databases">
        <authorList>
            <person name="Kim Y.-O."/>
            <person name="Park E.-M."/>
            <person name="Nam B.-H."/>
            <person name="Lee S.-J."/>
        </authorList>
    </citation>
    <scope>NUCLEOTIDE SEQUENCE</scope>
</reference>
<feature type="signal peptide" evidence="1">
    <location>
        <begin position="1"/>
        <end position="24"/>
    </location>
</feature>
<dbReference type="EMBL" id="EU555380">
    <property type="protein sequence ID" value="ACD80121.1"/>
    <property type="molecule type" value="mRNA"/>
</dbReference>
<name>C1IDZ9_SEBSC</name>
<accession>C1IDZ9</accession>
<keyword evidence="1" id="KW-0732">Signal</keyword>
<sequence>MKTFSVAVAVAVVLIFICFQESSAFPFAGVKELDEPMSNDEPAAENEEMPVSSRKMPFNIRQKRQGMNCGLCCHINSKGVRSCIRCCT</sequence>